<dbReference type="AlphaFoldDB" id="A0ABD3FC11"/>
<organism evidence="1 2">
    <name type="scientific">Phytophthora oleae</name>
    <dbReference type="NCBI Taxonomy" id="2107226"/>
    <lineage>
        <taxon>Eukaryota</taxon>
        <taxon>Sar</taxon>
        <taxon>Stramenopiles</taxon>
        <taxon>Oomycota</taxon>
        <taxon>Peronosporomycetes</taxon>
        <taxon>Peronosporales</taxon>
        <taxon>Peronosporaceae</taxon>
        <taxon>Phytophthora</taxon>
    </lineage>
</organism>
<sequence length="382" mass="43716">MDYHPGLYDKINTNVQSLLKSLAILSTTTEDIPGEMDAEQLFTLTSWTREDYKKALGYDDLFVHVRSKFTDSKGEVELEERYELLNSKLFIAGGNARLMFAMCSEKAMEKLQWDILVTGDITKCVDDAIIIFPDSSVNRLLAWYCKDPHPCFVSMFVAREYIFSLLEPRKLPDLALSLVRNSSMDNYGFELWFFGSLLNGGAHCHYYEGEQLKTVVWKAKSTLWSLFHPVERFDLHGVIPATRREQWLAPESWKQGSYDAVFIKSLELNTDEADIKAKEEGFTHKRLVRFVQLTSSTTPLFEVRFFNHLLTRLAYDSWIYAVEVCFVVPIGNMSKVQLPTSENDFKREAFSAFESGLPTTVSIQVVGLSYGLYQQGSLNVGR</sequence>
<comment type="caution">
    <text evidence="1">The sequence shown here is derived from an EMBL/GenBank/DDBJ whole genome shotgun (WGS) entry which is preliminary data.</text>
</comment>
<dbReference type="EMBL" id="JBIMZQ010000024">
    <property type="protein sequence ID" value="KAL3664442.1"/>
    <property type="molecule type" value="Genomic_DNA"/>
</dbReference>
<evidence type="ECO:0008006" key="3">
    <source>
        <dbReference type="Google" id="ProtNLM"/>
    </source>
</evidence>
<proteinExistence type="predicted"/>
<reference evidence="1 2" key="1">
    <citation type="submission" date="2024-09" db="EMBL/GenBank/DDBJ databases">
        <title>Genome sequencing and assembly of Phytophthora oleae, isolate VK10A, causative agent of rot of olive drupes.</title>
        <authorList>
            <person name="Conti Taguali S."/>
            <person name="Riolo M."/>
            <person name="La Spada F."/>
            <person name="Cacciola S.O."/>
            <person name="Dionisio G."/>
        </authorList>
    </citation>
    <scope>NUCLEOTIDE SEQUENCE [LARGE SCALE GENOMIC DNA]</scope>
    <source>
        <strain evidence="1 2">VK10A</strain>
    </source>
</reference>
<dbReference type="Proteomes" id="UP001632037">
    <property type="component" value="Unassembled WGS sequence"/>
</dbReference>
<gene>
    <name evidence="1" type="ORF">V7S43_010763</name>
</gene>
<name>A0ABD3FC11_9STRA</name>
<keyword evidence="2" id="KW-1185">Reference proteome</keyword>
<evidence type="ECO:0000313" key="2">
    <source>
        <dbReference type="Proteomes" id="UP001632037"/>
    </source>
</evidence>
<evidence type="ECO:0000313" key="1">
    <source>
        <dbReference type="EMBL" id="KAL3664442.1"/>
    </source>
</evidence>
<protein>
    <recommendedName>
        <fullName evidence="3">Crinkler (CRN) family protein</fullName>
    </recommendedName>
</protein>
<accession>A0ABD3FC11</accession>